<dbReference type="STRING" id="554065.E1ZHM7"/>
<dbReference type="Proteomes" id="UP000008141">
    <property type="component" value="Unassembled WGS sequence"/>
</dbReference>
<accession>E1ZHM7</accession>
<dbReference type="RefSeq" id="XP_005846732.1">
    <property type="nucleotide sequence ID" value="XM_005846670.1"/>
</dbReference>
<dbReference type="AlphaFoldDB" id="E1ZHM7"/>
<proteinExistence type="predicted"/>
<sequence>MARQAQQAQRMIRQDRSLTPAVCAVAAGPIPSIAQCLQGLEDISRMHAEELRLKDALVLEVRYDTSEPDMQQVAALFAAQMHIDGGRVRDLLHLVAATQERRRF</sequence>
<dbReference type="Pfam" id="PF15011">
    <property type="entry name" value="CA109-like"/>
    <property type="match status" value="1"/>
</dbReference>
<gene>
    <name evidence="1" type="ORF">CHLNCDRAFT_135167</name>
</gene>
<name>E1ZHM7_CHLVA</name>
<evidence type="ECO:0000313" key="2">
    <source>
        <dbReference type="Proteomes" id="UP000008141"/>
    </source>
</evidence>
<dbReference type="GeneID" id="17354057"/>
<reference evidence="1 2" key="1">
    <citation type="journal article" date="2010" name="Plant Cell">
        <title>The Chlorella variabilis NC64A genome reveals adaptation to photosymbiosis, coevolution with viruses, and cryptic sex.</title>
        <authorList>
            <person name="Blanc G."/>
            <person name="Duncan G."/>
            <person name="Agarkova I."/>
            <person name="Borodovsky M."/>
            <person name="Gurnon J."/>
            <person name="Kuo A."/>
            <person name="Lindquist E."/>
            <person name="Lucas S."/>
            <person name="Pangilinan J."/>
            <person name="Polle J."/>
            <person name="Salamov A."/>
            <person name="Terry A."/>
            <person name="Yamada T."/>
            <person name="Dunigan D.D."/>
            <person name="Grigoriev I.V."/>
            <person name="Claverie J.M."/>
            <person name="Van Etten J.L."/>
        </authorList>
    </citation>
    <scope>NUCLEOTIDE SEQUENCE [LARGE SCALE GENOMIC DNA]</scope>
    <source>
        <strain evidence="1 2">NC64A</strain>
    </source>
</reference>
<keyword evidence="2" id="KW-1185">Reference proteome</keyword>
<protein>
    <submittedName>
        <fullName evidence="1">Uncharacterized protein</fullName>
    </submittedName>
</protein>
<dbReference type="InterPro" id="IPR029159">
    <property type="entry name" value="CA109-like"/>
</dbReference>
<dbReference type="KEGG" id="cvr:CHLNCDRAFT_135167"/>
<dbReference type="EMBL" id="GL433847">
    <property type="protein sequence ID" value="EFN54630.1"/>
    <property type="molecule type" value="Genomic_DNA"/>
</dbReference>
<evidence type="ECO:0000313" key="1">
    <source>
        <dbReference type="EMBL" id="EFN54630.1"/>
    </source>
</evidence>
<dbReference type="OrthoDB" id="511576at2759"/>
<dbReference type="eggNOG" id="ENOG502SYD5">
    <property type="taxonomic scope" value="Eukaryota"/>
</dbReference>
<dbReference type="InParanoid" id="E1ZHM7"/>
<organism evidence="2">
    <name type="scientific">Chlorella variabilis</name>
    <name type="common">Green alga</name>
    <dbReference type="NCBI Taxonomy" id="554065"/>
    <lineage>
        <taxon>Eukaryota</taxon>
        <taxon>Viridiplantae</taxon>
        <taxon>Chlorophyta</taxon>
        <taxon>core chlorophytes</taxon>
        <taxon>Trebouxiophyceae</taxon>
        <taxon>Chlorellales</taxon>
        <taxon>Chlorellaceae</taxon>
        <taxon>Chlorella clade</taxon>
        <taxon>Chlorella</taxon>
    </lineage>
</organism>